<reference evidence="2 3" key="1">
    <citation type="journal article" date="2014" name="Am. J. Bot.">
        <title>Genome assembly and annotation for red clover (Trifolium pratense; Fabaceae).</title>
        <authorList>
            <person name="Istvanek J."/>
            <person name="Jaros M."/>
            <person name="Krenek A."/>
            <person name="Repkova J."/>
        </authorList>
    </citation>
    <scope>NUCLEOTIDE SEQUENCE [LARGE SCALE GENOMIC DNA]</scope>
    <source>
        <strain evidence="3">cv. Tatra</strain>
        <tissue evidence="2">Young leaves</tissue>
    </source>
</reference>
<comment type="caution">
    <text evidence="2">The sequence shown here is derived from an EMBL/GenBank/DDBJ whole genome shotgun (WGS) entry which is preliminary data.</text>
</comment>
<dbReference type="AlphaFoldDB" id="A0A2K3MW96"/>
<dbReference type="Proteomes" id="UP000236291">
    <property type="component" value="Unassembled WGS sequence"/>
</dbReference>
<accession>A0A2K3MW96</accession>
<evidence type="ECO:0000313" key="3">
    <source>
        <dbReference type="Proteomes" id="UP000236291"/>
    </source>
</evidence>
<dbReference type="EMBL" id="ASHM01013114">
    <property type="protein sequence ID" value="PNX95083.1"/>
    <property type="molecule type" value="Genomic_DNA"/>
</dbReference>
<organism evidence="2 3">
    <name type="scientific">Trifolium pratense</name>
    <name type="common">Red clover</name>
    <dbReference type="NCBI Taxonomy" id="57577"/>
    <lineage>
        <taxon>Eukaryota</taxon>
        <taxon>Viridiplantae</taxon>
        <taxon>Streptophyta</taxon>
        <taxon>Embryophyta</taxon>
        <taxon>Tracheophyta</taxon>
        <taxon>Spermatophyta</taxon>
        <taxon>Magnoliopsida</taxon>
        <taxon>eudicotyledons</taxon>
        <taxon>Gunneridae</taxon>
        <taxon>Pentapetalae</taxon>
        <taxon>rosids</taxon>
        <taxon>fabids</taxon>
        <taxon>Fabales</taxon>
        <taxon>Fabaceae</taxon>
        <taxon>Papilionoideae</taxon>
        <taxon>50 kb inversion clade</taxon>
        <taxon>NPAAA clade</taxon>
        <taxon>Hologalegina</taxon>
        <taxon>IRL clade</taxon>
        <taxon>Trifolieae</taxon>
        <taxon>Trifolium</taxon>
    </lineage>
</organism>
<feature type="region of interest" description="Disordered" evidence="1">
    <location>
        <begin position="23"/>
        <end position="45"/>
    </location>
</feature>
<evidence type="ECO:0000313" key="2">
    <source>
        <dbReference type="EMBL" id="PNX95083.1"/>
    </source>
</evidence>
<evidence type="ECO:0000256" key="1">
    <source>
        <dbReference type="SAM" id="MobiDB-lite"/>
    </source>
</evidence>
<feature type="compositionally biased region" description="Polar residues" evidence="1">
    <location>
        <begin position="33"/>
        <end position="45"/>
    </location>
</feature>
<gene>
    <name evidence="2" type="ORF">L195_g018265</name>
</gene>
<protein>
    <submittedName>
        <fullName evidence="2">Uncharacterized protein</fullName>
    </submittedName>
</protein>
<proteinExistence type="predicted"/>
<name>A0A2K3MW96_TRIPR</name>
<sequence>MEIIHRSSKRSGEAHSLNFAAKIGIAEDPEQATPIQDSSQGSPQL</sequence>
<reference evidence="2 3" key="2">
    <citation type="journal article" date="2017" name="Front. Plant Sci.">
        <title>Gene Classification and Mining of Molecular Markers Useful in Red Clover (Trifolium pratense) Breeding.</title>
        <authorList>
            <person name="Istvanek J."/>
            <person name="Dluhosova J."/>
            <person name="Dluhos P."/>
            <person name="Patkova L."/>
            <person name="Nedelnik J."/>
            <person name="Repkova J."/>
        </authorList>
    </citation>
    <scope>NUCLEOTIDE SEQUENCE [LARGE SCALE GENOMIC DNA]</scope>
    <source>
        <strain evidence="3">cv. Tatra</strain>
        <tissue evidence="2">Young leaves</tissue>
    </source>
</reference>